<dbReference type="NCBIfam" id="TIGR00836">
    <property type="entry name" value="amt"/>
    <property type="match status" value="1"/>
</dbReference>
<organism evidence="10 11">
    <name type="scientific">Euhalothece natronophila Z-M001</name>
    <dbReference type="NCBI Taxonomy" id="522448"/>
    <lineage>
        <taxon>Bacteria</taxon>
        <taxon>Bacillati</taxon>
        <taxon>Cyanobacteriota</taxon>
        <taxon>Cyanophyceae</taxon>
        <taxon>Oscillatoriophycideae</taxon>
        <taxon>Chroococcales</taxon>
        <taxon>Halothecacae</taxon>
        <taxon>Halothece cluster</taxon>
        <taxon>Euhalothece</taxon>
    </lineage>
</organism>
<protein>
    <recommendedName>
        <fullName evidence="8">Ammonium transporter</fullName>
    </recommendedName>
</protein>
<feature type="transmembrane region" description="Helical" evidence="8">
    <location>
        <begin position="148"/>
        <end position="169"/>
    </location>
</feature>
<feature type="transmembrane region" description="Helical" evidence="8">
    <location>
        <begin position="216"/>
        <end position="233"/>
    </location>
</feature>
<evidence type="ECO:0000256" key="5">
    <source>
        <dbReference type="ARBA" id="ARBA00022989"/>
    </source>
</evidence>
<evidence type="ECO:0000256" key="2">
    <source>
        <dbReference type="ARBA" id="ARBA00005887"/>
    </source>
</evidence>
<evidence type="ECO:0000256" key="6">
    <source>
        <dbReference type="ARBA" id="ARBA00023136"/>
    </source>
</evidence>
<keyword evidence="11" id="KW-1185">Reference proteome</keyword>
<sequence>MTTLKNSPLKAKFRRIPWSIWLCIPLSLLILLSLQTAVAAEETEELTPETIKGIIDTIWILIAAILVIFMNAGFGMLETGFCRQKNAVSILSKNLIVFALATIAYFAFGFSFMFADGSPVIGFGGWLLSGDAEVYGLDPFPEGLPVTVFFLFQVAFAGTAATIVSGAVAERIKFRSFMIFSFLLVAFAYPITGHWVWSETGWLGNLDFHDFAGSTVVHSVGGWAALTGAYILGPREGKYLEDGSMTGIPPHNMSIATLGGLILWIGWFGFNPGSELEANLNVPYIAVTTNLSAASGAIAATIAVWLRFGLPDLSMIINGVLAGLVAITASCDGVSYIGAIIIGSVAGVLIVFAVPIFDRLKIDDPVGAISVHLVNGIWGTLAVGIFHQELASVGQFFTQILGIASVGIYTVILATIFWLALKFSVGLRVDSAEEEEGLDIGEHGMEAYSGFVQMEDLTLDEEH</sequence>
<dbReference type="AlphaFoldDB" id="A0A5B8NMB3"/>
<dbReference type="InterPro" id="IPR024041">
    <property type="entry name" value="NH4_transpt_AmtB-like_dom"/>
</dbReference>
<dbReference type="PANTHER" id="PTHR11730">
    <property type="entry name" value="AMMONIUM TRANSPORTER"/>
    <property type="match status" value="1"/>
</dbReference>
<dbReference type="RefSeq" id="WP_146294845.1">
    <property type="nucleotide sequence ID" value="NZ_CP042326.1"/>
</dbReference>
<feature type="transmembrane region" description="Helical" evidence="8">
    <location>
        <begin position="313"/>
        <end position="330"/>
    </location>
</feature>
<evidence type="ECO:0000259" key="9">
    <source>
        <dbReference type="Pfam" id="PF00909"/>
    </source>
</evidence>
<dbReference type="GO" id="GO:0005886">
    <property type="term" value="C:plasma membrane"/>
    <property type="evidence" value="ECO:0007669"/>
    <property type="project" value="UniProtKB-SubCell"/>
</dbReference>
<evidence type="ECO:0000313" key="11">
    <source>
        <dbReference type="Proteomes" id="UP000318453"/>
    </source>
</evidence>
<dbReference type="GO" id="GO:0097272">
    <property type="term" value="P:ammonium homeostasis"/>
    <property type="evidence" value="ECO:0007669"/>
    <property type="project" value="TreeGrafter"/>
</dbReference>
<feature type="domain" description="Ammonium transporter AmtB-like" evidence="9">
    <location>
        <begin position="58"/>
        <end position="448"/>
    </location>
</feature>
<dbReference type="GO" id="GO:0008519">
    <property type="term" value="F:ammonium channel activity"/>
    <property type="evidence" value="ECO:0007669"/>
    <property type="project" value="InterPro"/>
</dbReference>
<gene>
    <name evidence="10" type="ORF">FRE64_04410</name>
</gene>
<evidence type="ECO:0000256" key="3">
    <source>
        <dbReference type="ARBA" id="ARBA00022448"/>
    </source>
</evidence>
<dbReference type="PROSITE" id="PS01219">
    <property type="entry name" value="AMMONIUM_TRANSP"/>
    <property type="match status" value="1"/>
</dbReference>
<name>A0A5B8NMB3_9CHRO</name>
<dbReference type="InterPro" id="IPR018047">
    <property type="entry name" value="Ammonium_transpt_CS"/>
</dbReference>
<dbReference type="Proteomes" id="UP000318453">
    <property type="component" value="Chromosome"/>
</dbReference>
<dbReference type="KEGG" id="enn:FRE64_04410"/>
<evidence type="ECO:0000256" key="4">
    <source>
        <dbReference type="ARBA" id="ARBA00022692"/>
    </source>
</evidence>
<reference evidence="10" key="1">
    <citation type="submission" date="2019-08" db="EMBL/GenBank/DDBJ databases">
        <title>Carotenoids and Carotenoid Binding Proteins in the Halophilic Cyanobacterium Euhalothece sp. ZM00.</title>
        <authorList>
            <person name="Cho S.M."/>
            <person name="Song J.Y."/>
            <person name="Park Y.-I."/>
        </authorList>
    </citation>
    <scope>NUCLEOTIDE SEQUENCE [LARGE SCALE GENOMIC DNA]</scope>
    <source>
        <strain evidence="10">Z-M001</strain>
    </source>
</reference>
<dbReference type="Pfam" id="PF00909">
    <property type="entry name" value="Ammonium_transp"/>
    <property type="match status" value="1"/>
</dbReference>
<keyword evidence="6 8" id="KW-0472">Membrane</keyword>
<evidence type="ECO:0000256" key="7">
    <source>
        <dbReference type="ARBA" id="ARBA00023177"/>
    </source>
</evidence>
<proteinExistence type="inferred from homology"/>
<dbReference type="SUPFAM" id="SSF111352">
    <property type="entry name" value="Ammonium transporter"/>
    <property type="match status" value="1"/>
</dbReference>
<evidence type="ECO:0000256" key="8">
    <source>
        <dbReference type="RuleBase" id="RU362002"/>
    </source>
</evidence>
<evidence type="ECO:0000256" key="1">
    <source>
        <dbReference type="ARBA" id="ARBA00004141"/>
    </source>
</evidence>
<keyword evidence="4 8" id="KW-0812">Transmembrane</keyword>
<feature type="transmembrane region" description="Helical" evidence="8">
    <location>
        <begin position="369"/>
        <end position="388"/>
    </location>
</feature>
<feature type="transmembrane region" description="Helical" evidence="8">
    <location>
        <begin position="176"/>
        <end position="196"/>
    </location>
</feature>
<keyword evidence="3 8" id="KW-0813">Transport</keyword>
<keyword evidence="7 8" id="KW-0924">Ammonia transport</keyword>
<feature type="transmembrane region" description="Helical" evidence="8">
    <location>
        <begin position="400"/>
        <end position="421"/>
    </location>
</feature>
<feature type="transmembrane region" description="Helical" evidence="8">
    <location>
        <begin position="95"/>
        <end position="115"/>
    </location>
</feature>
<feature type="transmembrane region" description="Helical" evidence="8">
    <location>
        <begin position="55"/>
        <end position="74"/>
    </location>
</feature>
<feature type="transmembrane region" description="Helical" evidence="8">
    <location>
        <begin position="336"/>
        <end position="357"/>
    </location>
</feature>
<comment type="subcellular location">
    <subcellularLocation>
        <location evidence="8">Cell membrane</location>
        <topology evidence="8">Multi-pass membrane protein</topology>
    </subcellularLocation>
    <subcellularLocation>
        <location evidence="1">Membrane</location>
        <topology evidence="1">Multi-pass membrane protein</topology>
    </subcellularLocation>
</comment>
<dbReference type="Gene3D" id="1.10.3430.10">
    <property type="entry name" value="Ammonium transporter AmtB like domains"/>
    <property type="match status" value="1"/>
</dbReference>
<dbReference type="OrthoDB" id="9814202at2"/>
<accession>A0A5B8NMB3</accession>
<dbReference type="PANTHER" id="PTHR11730:SF89">
    <property type="entry name" value="AMMONIUM TRANSPORTER SLL0108-RELATED"/>
    <property type="match status" value="1"/>
</dbReference>
<feature type="transmembrane region" description="Helical" evidence="8">
    <location>
        <begin position="282"/>
        <end position="306"/>
    </location>
</feature>
<dbReference type="InterPro" id="IPR001905">
    <property type="entry name" value="Ammonium_transpt"/>
</dbReference>
<keyword evidence="5 8" id="KW-1133">Transmembrane helix</keyword>
<comment type="similarity">
    <text evidence="2 8">Belongs to the ammonia transporter channel (TC 1.A.11.2) family.</text>
</comment>
<evidence type="ECO:0000313" key="10">
    <source>
        <dbReference type="EMBL" id="QDZ39239.1"/>
    </source>
</evidence>
<feature type="transmembrane region" description="Helical" evidence="8">
    <location>
        <begin position="253"/>
        <end position="270"/>
    </location>
</feature>
<dbReference type="InterPro" id="IPR029020">
    <property type="entry name" value="Ammonium/urea_transptr"/>
</dbReference>
<dbReference type="EMBL" id="CP042326">
    <property type="protein sequence ID" value="QDZ39239.1"/>
    <property type="molecule type" value="Genomic_DNA"/>
</dbReference>